<dbReference type="EMBL" id="GGEC01063970">
    <property type="protein sequence ID" value="MBX44454.1"/>
    <property type="molecule type" value="Transcribed_RNA"/>
</dbReference>
<name>A0A2P2NPV6_RHIMU</name>
<sequence>MILVACYKSLLCLCKGTRLYVIVFL</sequence>
<proteinExistence type="predicted"/>
<accession>A0A2P2NPV6</accession>
<organism evidence="1">
    <name type="scientific">Rhizophora mucronata</name>
    <name type="common">Asiatic mangrove</name>
    <dbReference type="NCBI Taxonomy" id="61149"/>
    <lineage>
        <taxon>Eukaryota</taxon>
        <taxon>Viridiplantae</taxon>
        <taxon>Streptophyta</taxon>
        <taxon>Embryophyta</taxon>
        <taxon>Tracheophyta</taxon>
        <taxon>Spermatophyta</taxon>
        <taxon>Magnoliopsida</taxon>
        <taxon>eudicotyledons</taxon>
        <taxon>Gunneridae</taxon>
        <taxon>Pentapetalae</taxon>
        <taxon>rosids</taxon>
        <taxon>fabids</taxon>
        <taxon>Malpighiales</taxon>
        <taxon>Rhizophoraceae</taxon>
        <taxon>Rhizophora</taxon>
    </lineage>
</organism>
<evidence type="ECO:0000313" key="1">
    <source>
        <dbReference type="EMBL" id="MBX44454.1"/>
    </source>
</evidence>
<protein>
    <submittedName>
        <fullName evidence="1">Uncharacterized protein</fullName>
    </submittedName>
</protein>
<reference evidence="1" key="1">
    <citation type="submission" date="2018-02" db="EMBL/GenBank/DDBJ databases">
        <title>Rhizophora mucronata_Transcriptome.</title>
        <authorList>
            <person name="Meera S.P."/>
            <person name="Sreeshan A."/>
            <person name="Augustine A."/>
        </authorList>
    </citation>
    <scope>NUCLEOTIDE SEQUENCE</scope>
    <source>
        <tissue evidence="1">Leaf</tissue>
    </source>
</reference>
<dbReference type="AlphaFoldDB" id="A0A2P2NPV6"/>